<name>A0A7I7Y063_9MYCO</name>
<reference evidence="2" key="1">
    <citation type="journal article" date="2019" name="Emerg. Microbes Infect.">
        <title>Comprehensive subspecies identification of 175 nontuberculous mycobacteria species based on 7547 genomic profiles.</title>
        <authorList>
            <person name="Matsumoto Y."/>
            <person name="Kinjo T."/>
            <person name="Motooka D."/>
            <person name="Nabeya D."/>
            <person name="Jung N."/>
            <person name="Uechi K."/>
            <person name="Horii T."/>
            <person name="Iida T."/>
            <person name="Fujita J."/>
            <person name="Nakamura S."/>
        </authorList>
    </citation>
    <scope>NUCLEOTIDE SEQUENCE [LARGE SCALE GENOMIC DNA]</scope>
    <source>
        <strain evidence="2">JCM 13671</strain>
    </source>
</reference>
<dbReference type="OrthoDB" id="9883460at2"/>
<dbReference type="EMBL" id="AP022612">
    <property type="protein sequence ID" value="BBZ34967.1"/>
    <property type="molecule type" value="Genomic_DNA"/>
</dbReference>
<dbReference type="RefSeq" id="WP_133057712.1">
    <property type="nucleotide sequence ID" value="NZ_AP022612.1"/>
</dbReference>
<feature type="transmembrane region" description="Helical" evidence="1">
    <location>
        <begin position="107"/>
        <end position="127"/>
    </location>
</feature>
<dbReference type="AlphaFoldDB" id="A0A7I7Y063"/>
<organism evidence="2 3">
    <name type="scientific">Mycolicibacterium confluentis</name>
    <dbReference type="NCBI Taxonomy" id="28047"/>
    <lineage>
        <taxon>Bacteria</taxon>
        <taxon>Bacillati</taxon>
        <taxon>Actinomycetota</taxon>
        <taxon>Actinomycetes</taxon>
        <taxon>Mycobacteriales</taxon>
        <taxon>Mycobacteriaceae</taxon>
        <taxon>Mycolicibacterium</taxon>
    </lineage>
</organism>
<evidence type="ECO:0000313" key="2">
    <source>
        <dbReference type="EMBL" id="BBZ34967.1"/>
    </source>
</evidence>
<proteinExistence type="predicted"/>
<feature type="transmembrane region" description="Helical" evidence="1">
    <location>
        <begin position="70"/>
        <end position="95"/>
    </location>
</feature>
<evidence type="ECO:0000313" key="3">
    <source>
        <dbReference type="Proteomes" id="UP000466931"/>
    </source>
</evidence>
<keyword evidence="1" id="KW-0472">Membrane</keyword>
<keyword evidence="3" id="KW-1185">Reference proteome</keyword>
<keyword evidence="1" id="KW-0812">Transmembrane</keyword>
<protein>
    <submittedName>
        <fullName evidence="2">Uncharacterized protein</fullName>
    </submittedName>
</protein>
<keyword evidence="1" id="KW-1133">Transmembrane helix</keyword>
<sequence>MEAFGKVYSGRLAAFGVVAAALSWLLVLRPALESFTYGQLTWTVAAYVAVPLLALLVTGILRYGVVVSTVVAVAITVVVSVSVAALFVVTLGLSLSGSPRSPVFMTLLWVCPPLTVLVLGAAALRFIRPRADSGH</sequence>
<gene>
    <name evidence="2" type="ORF">MCNF_35720</name>
</gene>
<evidence type="ECO:0000256" key="1">
    <source>
        <dbReference type="SAM" id="Phobius"/>
    </source>
</evidence>
<feature type="transmembrane region" description="Helical" evidence="1">
    <location>
        <begin position="12"/>
        <end position="32"/>
    </location>
</feature>
<reference evidence="2" key="2">
    <citation type="submission" date="2020-02" db="EMBL/GenBank/DDBJ databases">
        <authorList>
            <person name="Matsumoto Y."/>
            <person name="Motooka D."/>
            <person name="Nakamura S."/>
        </authorList>
    </citation>
    <scope>NUCLEOTIDE SEQUENCE</scope>
    <source>
        <strain evidence="2">JCM 13671</strain>
    </source>
</reference>
<feature type="transmembrane region" description="Helical" evidence="1">
    <location>
        <begin position="44"/>
        <end position="63"/>
    </location>
</feature>
<dbReference type="Proteomes" id="UP000466931">
    <property type="component" value="Chromosome"/>
</dbReference>
<accession>A0A7I7Y063</accession>